<evidence type="ECO:0000313" key="5">
    <source>
        <dbReference type="Proteomes" id="UP000291106"/>
    </source>
</evidence>
<accession>A0A411PIS2</accession>
<evidence type="ECO:0000313" key="4">
    <source>
        <dbReference type="EMBL" id="QBF83489.1"/>
    </source>
</evidence>
<protein>
    <submittedName>
        <fullName evidence="4">Transporter substrate-binding domain-containing protein</fullName>
    </submittedName>
</protein>
<dbReference type="EMBL" id="CP036200">
    <property type="protein sequence ID" value="QBF83489.1"/>
    <property type="molecule type" value="Genomic_DNA"/>
</dbReference>
<dbReference type="PANTHER" id="PTHR35936">
    <property type="entry name" value="MEMBRANE-BOUND LYTIC MUREIN TRANSGLYCOSYLASE F"/>
    <property type="match status" value="1"/>
</dbReference>
<dbReference type="InterPro" id="IPR001638">
    <property type="entry name" value="Solute-binding_3/MltF_N"/>
</dbReference>
<comment type="similarity">
    <text evidence="1">Belongs to the bacterial solute-binding protein 3 family.</text>
</comment>
<dbReference type="Proteomes" id="UP000291106">
    <property type="component" value="Chromosome"/>
</dbReference>
<gene>
    <name evidence="4" type="ORF">EXU30_12880</name>
</gene>
<feature type="domain" description="Solute-binding protein family 3/N-terminal" evidence="3">
    <location>
        <begin position="73"/>
        <end position="291"/>
    </location>
</feature>
<evidence type="ECO:0000256" key="2">
    <source>
        <dbReference type="ARBA" id="ARBA00022729"/>
    </source>
</evidence>
<dbReference type="KEGG" id="smai:EXU30_12880"/>
<proteinExistence type="inferred from homology"/>
<evidence type="ECO:0000256" key="1">
    <source>
        <dbReference type="ARBA" id="ARBA00010333"/>
    </source>
</evidence>
<reference evidence="4 5" key="1">
    <citation type="submission" date="2019-02" db="EMBL/GenBank/DDBJ databases">
        <title>Shewanella sp. D4-2 isolated from Dokdo Island.</title>
        <authorList>
            <person name="Baek K."/>
        </authorList>
    </citation>
    <scope>NUCLEOTIDE SEQUENCE [LARGE SCALE GENOMIC DNA]</scope>
    <source>
        <strain evidence="4 5">D4-2</strain>
    </source>
</reference>
<dbReference type="Pfam" id="PF00497">
    <property type="entry name" value="SBP_bac_3"/>
    <property type="match status" value="1"/>
</dbReference>
<dbReference type="SUPFAM" id="SSF53850">
    <property type="entry name" value="Periplasmic binding protein-like II"/>
    <property type="match status" value="1"/>
</dbReference>
<dbReference type="RefSeq" id="WP_130600655.1">
    <property type="nucleotide sequence ID" value="NZ_CP036200.1"/>
</dbReference>
<organism evidence="4 5">
    <name type="scientific">Shewanella maritima</name>
    <dbReference type="NCBI Taxonomy" id="2520507"/>
    <lineage>
        <taxon>Bacteria</taxon>
        <taxon>Pseudomonadati</taxon>
        <taxon>Pseudomonadota</taxon>
        <taxon>Gammaproteobacteria</taxon>
        <taxon>Alteromonadales</taxon>
        <taxon>Shewanellaceae</taxon>
        <taxon>Shewanella</taxon>
    </lineage>
</organism>
<dbReference type="Gene3D" id="3.40.190.10">
    <property type="entry name" value="Periplasmic binding protein-like II"/>
    <property type="match status" value="2"/>
</dbReference>
<sequence length="294" mass="33904">MSYSWMLAFLHRVLSRFTSLTSFLIARSKSDHNLPLMLDGRFFLTVSLSIAAGAQVSAPVLAIEQTKNSPKVIIASAHNRPPYIIEDDKQGLELAIIRQAFKVVGVEVDFRFSSRKRQHLSFEQHKVDAVMTMSSHLSVSSYWSQPYITYQNVAISLASRQFHIDRLAQLRDFRLTSFLNASKTLGPEFLQMASEHLSYMEISPQHRQNRMLYLDRVDVVIADKYVFQHLNTLINDEVDTSPELAFDHVIANKGYHVLFHDERLRDSFDKGLSLIKQNGVYQQLTDRYLGHYRH</sequence>
<dbReference type="OrthoDB" id="245568at2"/>
<dbReference type="PANTHER" id="PTHR35936:SF25">
    <property type="entry name" value="ABC TRANSPORTER SUBSTRATE-BINDING PROTEIN"/>
    <property type="match status" value="1"/>
</dbReference>
<keyword evidence="2" id="KW-0732">Signal</keyword>
<name>A0A411PIS2_9GAMM</name>
<keyword evidence="5" id="KW-1185">Reference proteome</keyword>
<dbReference type="AlphaFoldDB" id="A0A411PIS2"/>
<evidence type="ECO:0000259" key="3">
    <source>
        <dbReference type="Pfam" id="PF00497"/>
    </source>
</evidence>